<accession>A0A9P6UMI1</accession>
<sequence length="371" mass="42912">MVGLYLDRSELYNCVTLSKDLLCVFTPHLWKYVQILCPPRKPFRHTFRSIPTQEQRDTWFQKLKRSIEAGGLDRNGQYVQNFDCERYEAVELLAARGETCKGIKVLKLGSYPNPDVPSPKSRKFAYVPPLNLSPLILILKRNIHLRHLTLVGRMLDEKNYDFFQLLQDIPRSIVLLALKDWDPIKGKRGYNRDLRAKEYELGNNSEMDLEEQDGQVDIRFPHLKELCFSDYAIDFNKRTTEYILKNVPGLELLYLGDTYQPIPLKPLSKLLSRYCPKVVHLSLLHWTGCFDSELAELMDSGKAGWRTLDLSTVGNHRDESEFGPLSMAALLKHGPTLENVYIDCSRKFSDLECQVLFRTAPNLQRLHTYGV</sequence>
<name>A0A9P6UMI1_9FUNG</name>
<proteinExistence type="predicted"/>
<reference evidence="1" key="1">
    <citation type="journal article" date="2020" name="Fungal Divers.">
        <title>Resolving the Mortierellaceae phylogeny through synthesis of multi-gene phylogenetics and phylogenomics.</title>
        <authorList>
            <person name="Vandepol N."/>
            <person name="Liber J."/>
            <person name="Desiro A."/>
            <person name="Na H."/>
            <person name="Kennedy M."/>
            <person name="Barry K."/>
            <person name="Grigoriev I.V."/>
            <person name="Miller A.N."/>
            <person name="O'Donnell K."/>
            <person name="Stajich J.E."/>
            <person name="Bonito G."/>
        </authorList>
    </citation>
    <scope>NUCLEOTIDE SEQUENCE</scope>
    <source>
        <strain evidence="1">NVP60</strain>
    </source>
</reference>
<dbReference type="AlphaFoldDB" id="A0A9P6UMI1"/>
<dbReference type="OrthoDB" id="2419154at2759"/>
<organism evidence="1 2">
    <name type="scientific">Linnemannia gamsii</name>
    <dbReference type="NCBI Taxonomy" id="64522"/>
    <lineage>
        <taxon>Eukaryota</taxon>
        <taxon>Fungi</taxon>
        <taxon>Fungi incertae sedis</taxon>
        <taxon>Mucoromycota</taxon>
        <taxon>Mortierellomycotina</taxon>
        <taxon>Mortierellomycetes</taxon>
        <taxon>Mortierellales</taxon>
        <taxon>Mortierellaceae</taxon>
        <taxon>Linnemannia</taxon>
    </lineage>
</organism>
<protein>
    <submittedName>
        <fullName evidence="1">Uncharacterized protein</fullName>
    </submittedName>
</protein>
<dbReference type="Proteomes" id="UP000823405">
    <property type="component" value="Unassembled WGS sequence"/>
</dbReference>
<dbReference type="SUPFAM" id="SSF52047">
    <property type="entry name" value="RNI-like"/>
    <property type="match status" value="1"/>
</dbReference>
<comment type="caution">
    <text evidence="1">The sequence shown here is derived from an EMBL/GenBank/DDBJ whole genome shotgun (WGS) entry which is preliminary data.</text>
</comment>
<dbReference type="Gene3D" id="3.80.10.10">
    <property type="entry name" value="Ribonuclease Inhibitor"/>
    <property type="match status" value="1"/>
</dbReference>
<gene>
    <name evidence="1" type="ORF">BGZ97_011692</name>
</gene>
<dbReference type="EMBL" id="JAAAIN010000688">
    <property type="protein sequence ID" value="KAG0311692.1"/>
    <property type="molecule type" value="Genomic_DNA"/>
</dbReference>
<keyword evidence="2" id="KW-1185">Reference proteome</keyword>
<evidence type="ECO:0000313" key="1">
    <source>
        <dbReference type="EMBL" id="KAG0311692.1"/>
    </source>
</evidence>
<dbReference type="InterPro" id="IPR032675">
    <property type="entry name" value="LRR_dom_sf"/>
</dbReference>
<evidence type="ECO:0000313" key="2">
    <source>
        <dbReference type="Proteomes" id="UP000823405"/>
    </source>
</evidence>